<sequence>MEARPAPLLLKPKRSSDLQRMLELEKLQCMQISNLNEGRLVHQEAGAEAGAVAAPAAAAPAAAVTTVAVTADGVVASSSVLLAPSVSPLSDSSQNSPRRAYSAAFPSSPTSSTSESTFAFVAEDAGSLDADLDAGLDAGLAYSHLHPYSQSPPLPPKSRLRSLSPPPLIITRPHPQHQHQHQHQAKAQTKSLPSLSTTTTSTTSSALDLSNPNSKFPASAAAADASPDTSPDTRNLGQLPFTFNATSHSHEALTQMLPAVGTGAASTKAKDSWRAKHRAKGRAKEKKIVAAPPASNVANAGYTAGYAAGHHHTSSSTATTATTATTSNLKDSLSASLHQTQPPHLAQPSFTPATTTHNHSHPHTAPAASNDADATQASRISSQPPQLPPFSLFDANVETTNSALAPSSTSAMPFQNSQSGFSYTTVASSDPVSRRQGKGQDFQAQSQVPSMHRTTPTGTTMSDAHFARSSKPKVNTTDVPSHPQPAVPQMQSLDDGRRSVCQSPTWEAYETRKKDKEASKPRKRRLSKNRPENASSSRPSSSAGPSSNHISQGKEENCASSRDPRSSSQAQSDSNHNASGSHRRSRSRSGSLSSLFRTPFEVRRSSIDIPSNDQGFVGGIKLEQQRLAAHQKALDESLFLQDGEVHPAFRKSDRRSPSPLRFPIIRSEPKDHQKRFYPPISIRTTTKNQGLYDPEEPPAPEMGKINRWKAKVGLRSSRDESESKRKDEIRKLSKQPPVAAAQEDGASKIAAGITPATNALPSWDEVSKSVKQQKAQGRNSPSSFLEATQQNFENSWGLPEDQGQLPIFAPKAFPDGYVLSTRGERGFHSRTNSDSTESTVETIEGPSNGYETAPSSPPPPPRRSSKRKSLISLNDLDGRVPGENRASQTTPTDIPANKRFSMSRIENEVLAPAPVMSKAAKRLTISNPPSIPYNSLYPDTPSPSSTGKPSKRTFKEGVKATLARHSHRPTASENLKTPYATDQHSRSVSMSHIQPDNAQGGARVTTSKVSRVLGESDSTTGHSKSTYPANSSDDSGSDELQSPSTPSTPDTSRPQSERNVYTLGDSSHEGKLMNGFQPYSSNLPSPALSTHDCIPFTSSHGRNVELDPVQAAAMKVMVAFPDVQTPRPSFDRRSNSDPNLVAQTSALPKPQGQGVRSRNASKAPSARTTMGAPADGTKTPPLRDLIMSKDTSSVAAPWPASYLEAARKAAPAAPKPNKAGSSASPSIRGSAAPSIRSQHVSSTILPSSDPIAKMFVECCGCKYYHDMPSKLYEVMANPEGMVSPDQSMGFSGAISMTVKCPWCKHDMSTKCCAGLAAMVYVKERLH</sequence>
<proteinExistence type="predicted"/>
<protein>
    <submittedName>
        <fullName evidence="1">Uncharacterized protein</fullName>
    </submittedName>
</protein>
<gene>
    <name evidence="1" type="ORF">N3K66_005382</name>
</gene>
<organism evidence="1 2">
    <name type="scientific">Trichothecium roseum</name>
    <dbReference type="NCBI Taxonomy" id="47278"/>
    <lineage>
        <taxon>Eukaryota</taxon>
        <taxon>Fungi</taxon>
        <taxon>Dikarya</taxon>
        <taxon>Ascomycota</taxon>
        <taxon>Pezizomycotina</taxon>
        <taxon>Sordariomycetes</taxon>
        <taxon>Hypocreomycetidae</taxon>
        <taxon>Hypocreales</taxon>
        <taxon>Hypocreales incertae sedis</taxon>
        <taxon>Trichothecium</taxon>
    </lineage>
</organism>
<reference evidence="1" key="1">
    <citation type="submission" date="2022-10" db="EMBL/GenBank/DDBJ databases">
        <title>Complete Genome of Trichothecium roseum strain YXFP-22015, a Plant Pathogen Isolated from Citrus.</title>
        <authorList>
            <person name="Wang Y."/>
            <person name="Zhu L."/>
        </authorList>
    </citation>
    <scope>NUCLEOTIDE SEQUENCE</scope>
    <source>
        <strain evidence="1">YXFP-22015</strain>
    </source>
</reference>
<accession>A0ACC0UXX1</accession>
<evidence type="ECO:0000313" key="2">
    <source>
        <dbReference type="Proteomes" id="UP001163324"/>
    </source>
</evidence>
<dbReference type="Proteomes" id="UP001163324">
    <property type="component" value="Chromosome 5"/>
</dbReference>
<evidence type="ECO:0000313" key="1">
    <source>
        <dbReference type="EMBL" id="KAI9898921.1"/>
    </source>
</evidence>
<keyword evidence="2" id="KW-1185">Reference proteome</keyword>
<comment type="caution">
    <text evidence="1">The sequence shown here is derived from an EMBL/GenBank/DDBJ whole genome shotgun (WGS) entry which is preliminary data.</text>
</comment>
<name>A0ACC0UXX1_9HYPO</name>
<dbReference type="EMBL" id="CM047944">
    <property type="protein sequence ID" value="KAI9898921.1"/>
    <property type="molecule type" value="Genomic_DNA"/>
</dbReference>